<sequence>MTNNTQMPVVVTGVASGIGAATGRLLDAGGVPLIGIDRSVPGSFPGTFVRADLSTPAGAREAARAVRDAAPDGLAGLANIAGVPGTAPWRTVLGVNVLGLRELTRALVPAVRVGGCVVNLSSAVADGWRQRLAEVREFSLSEEPEAALDAVAGEAEVTGNAYRFSKECVRYLTEHLAAEYLPRGVRVVSVSPGPVATPILDDFKRDHGVAKVEGAGALLGRFGEPEDIARVVAFLLDDAAGWVNGTDLRVDGGLTAHRTVAEAAAG</sequence>
<dbReference type="Gene3D" id="3.40.50.720">
    <property type="entry name" value="NAD(P)-binding Rossmann-like Domain"/>
    <property type="match status" value="1"/>
</dbReference>
<dbReference type="PRINTS" id="PR00081">
    <property type="entry name" value="GDHRDH"/>
</dbReference>
<dbReference type="AlphaFoldDB" id="A0A940XK26"/>
<protein>
    <submittedName>
        <fullName evidence="3">SDR family oxidoreductase</fullName>
    </submittedName>
</protein>
<dbReference type="InterPro" id="IPR036291">
    <property type="entry name" value="NAD(P)-bd_dom_sf"/>
</dbReference>
<organism evidence="3 4">
    <name type="scientific">Streptomyces tagetis</name>
    <dbReference type="NCBI Taxonomy" id="2820809"/>
    <lineage>
        <taxon>Bacteria</taxon>
        <taxon>Bacillati</taxon>
        <taxon>Actinomycetota</taxon>
        <taxon>Actinomycetes</taxon>
        <taxon>Kitasatosporales</taxon>
        <taxon>Streptomycetaceae</taxon>
        <taxon>Streptomyces</taxon>
    </lineage>
</organism>
<keyword evidence="4" id="KW-1185">Reference proteome</keyword>
<dbReference type="Pfam" id="PF13561">
    <property type="entry name" value="adh_short_C2"/>
    <property type="match status" value="1"/>
</dbReference>
<comment type="similarity">
    <text evidence="1">Belongs to the short-chain dehydrogenases/reductases (SDR) family.</text>
</comment>
<evidence type="ECO:0000256" key="1">
    <source>
        <dbReference type="ARBA" id="ARBA00006484"/>
    </source>
</evidence>
<keyword evidence="2" id="KW-0560">Oxidoreductase</keyword>
<dbReference type="PANTHER" id="PTHR43639:SF1">
    <property type="entry name" value="SHORT-CHAIN DEHYDROGENASE_REDUCTASE FAMILY PROTEIN"/>
    <property type="match status" value="1"/>
</dbReference>
<reference evidence="3" key="1">
    <citation type="submission" date="2021-04" db="EMBL/GenBank/DDBJ databases">
        <title>Genome seq and assembly of Streptomyces sp. RG38.</title>
        <authorList>
            <person name="Chhetri G."/>
        </authorList>
    </citation>
    <scope>NUCLEOTIDE SEQUENCE</scope>
    <source>
        <strain evidence="3">RG38</strain>
    </source>
</reference>
<evidence type="ECO:0000256" key="2">
    <source>
        <dbReference type="ARBA" id="ARBA00023002"/>
    </source>
</evidence>
<evidence type="ECO:0000313" key="3">
    <source>
        <dbReference type="EMBL" id="MBQ0825263.1"/>
    </source>
</evidence>
<dbReference type="GO" id="GO:0016491">
    <property type="term" value="F:oxidoreductase activity"/>
    <property type="evidence" value="ECO:0007669"/>
    <property type="project" value="UniProtKB-KW"/>
</dbReference>
<proteinExistence type="inferred from homology"/>
<dbReference type="RefSeq" id="WP_210867952.1">
    <property type="nucleotide sequence ID" value="NZ_JAGPNL010000001.1"/>
</dbReference>
<dbReference type="PANTHER" id="PTHR43639">
    <property type="entry name" value="OXIDOREDUCTASE, SHORT-CHAIN DEHYDROGENASE/REDUCTASE FAMILY (AFU_ORTHOLOGUE AFUA_5G02870)"/>
    <property type="match status" value="1"/>
</dbReference>
<name>A0A940XK26_9ACTN</name>
<dbReference type="SUPFAM" id="SSF51735">
    <property type="entry name" value="NAD(P)-binding Rossmann-fold domains"/>
    <property type="match status" value="1"/>
</dbReference>
<comment type="caution">
    <text evidence="3">The sequence shown here is derived from an EMBL/GenBank/DDBJ whole genome shotgun (WGS) entry which is preliminary data.</text>
</comment>
<dbReference type="Proteomes" id="UP000677875">
    <property type="component" value="Unassembled WGS sequence"/>
</dbReference>
<dbReference type="Pfam" id="PF00106">
    <property type="entry name" value="adh_short"/>
    <property type="match status" value="1"/>
</dbReference>
<evidence type="ECO:0000313" key="4">
    <source>
        <dbReference type="Proteomes" id="UP000677875"/>
    </source>
</evidence>
<dbReference type="InterPro" id="IPR002347">
    <property type="entry name" value="SDR_fam"/>
</dbReference>
<gene>
    <name evidence="3" type="ORF">J5Y05_01855</name>
</gene>
<dbReference type="EMBL" id="JAGPNL010000001">
    <property type="protein sequence ID" value="MBQ0825263.1"/>
    <property type="molecule type" value="Genomic_DNA"/>
</dbReference>
<accession>A0A940XK26</accession>